<evidence type="ECO:0000313" key="1">
    <source>
        <dbReference type="EMBL" id="XCJ16254.1"/>
    </source>
</evidence>
<accession>A0AAU8ID22</accession>
<sequence>MGQIALNHGQVSGRLDEAKAAANQLSLKDPSGRGSNRLAITTDWESKEAMVQQLLTIYIEGLQNNIADTKANVDLLKRQDEVIR</sequence>
<dbReference type="InterPro" id="IPR046318">
    <property type="entry name" value="DUF5344"/>
</dbReference>
<reference evidence="1" key="1">
    <citation type="submission" date="2024-06" db="EMBL/GenBank/DDBJ databases">
        <authorList>
            <person name="Fan A."/>
            <person name="Zhang F.Y."/>
            <person name="Zhang L."/>
        </authorList>
    </citation>
    <scope>NUCLEOTIDE SEQUENCE</scope>
    <source>
        <strain evidence="1">Y61</strain>
    </source>
</reference>
<dbReference type="RefSeq" id="WP_353947838.1">
    <property type="nucleotide sequence ID" value="NZ_CP159510.1"/>
</dbReference>
<dbReference type="Pfam" id="PF17279">
    <property type="entry name" value="DUF5344"/>
    <property type="match status" value="1"/>
</dbReference>
<dbReference type="AlphaFoldDB" id="A0AAU8ID22"/>
<protein>
    <submittedName>
        <fullName evidence="1">DUF5344 family protein</fullName>
    </submittedName>
</protein>
<proteinExistence type="predicted"/>
<dbReference type="EMBL" id="CP159510">
    <property type="protein sequence ID" value="XCJ16254.1"/>
    <property type="molecule type" value="Genomic_DNA"/>
</dbReference>
<gene>
    <name evidence="1" type="ORF">ABNN70_11230</name>
</gene>
<organism evidence="1">
    <name type="scientific">Sporolactobacillus sp. Y61</name>
    <dbReference type="NCBI Taxonomy" id="3160863"/>
    <lineage>
        <taxon>Bacteria</taxon>
        <taxon>Bacillati</taxon>
        <taxon>Bacillota</taxon>
        <taxon>Bacilli</taxon>
        <taxon>Bacillales</taxon>
        <taxon>Sporolactobacillaceae</taxon>
        <taxon>Sporolactobacillus</taxon>
    </lineage>
</organism>
<name>A0AAU8ID22_9BACL</name>